<comment type="similarity">
    <text evidence="1 6">Belongs to the aldehyde dehydrogenase family.</text>
</comment>
<dbReference type="AlphaFoldDB" id="A0A7W4W5Q4"/>
<dbReference type="PANTHER" id="PTHR42804:SF1">
    <property type="entry name" value="ALDEHYDE DEHYDROGENASE-RELATED"/>
    <property type="match status" value="1"/>
</dbReference>
<evidence type="ECO:0000256" key="2">
    <source>
        <dbReference type="ARBA" id="ARBA00023002"/>
    </source>
</evidence>
<dbReference type="InterPro" id="IPR029510">
    <property type="entry name" value="Ald_DH_CS_GLU"/>
</dbReference>
<dbReference type="InterPro" id="IPR015590">
    <property type="entry name" value="Aldehyde_DH_dom"/>
</dbReference>
<name>A0A7W4W5Q4_9GAMM</name>
<dbReference type="SUPFAM" id="SSF53720">
    <property type="entry name" value="ALDH-like"/>
    <property type="match status" value="1"/>
</dbReference>
<accession>A0A7W4W5Q4</accession>
<evidence type="ECO:0000256" key="3">
    <source>
        <dbReference type="ARBA" id="ARBA00024226"/>
    </source>
</evidence>
<dbReference type="EC" id="1.2.1.3" evidence="3"/>
<comment type="caution">
    <text evidence="8">The sequence shown here is derived from an EMBL/GenBank/DDBJ whole genome shotgun (WGS) entry which is preliminary data.</text>
</comment>
<keyword evidence="2 6" id="KW-0560">Oxidoreductase</keyword>
<dbReference type="InterPro" id="IPR016163">
    <property type="entry name" value="Ald_DH_C"/>
</dbReference>
<dbReference type="FunFam" id="3.40.605.10:FF:000007">
    <property type="entry name" value="NAD/NADP-dependent betaine aldehyde dehydrogenase"/>
    <property type="match status" value="1"/>
</dbReference>
<sequence>MHTISKHYINGEWLASDAVSSVHSIINPATEEVVGELHFGGKADVDRAVQAARAAFPAFASSSLQSRVDILKAIVAEYEKRFDDLAKAVSTEMGAPLERIAKGAQVPIGMGHFQTAIALADSIEWETRRGSAIVTREAAGVCALITPWNWPLNQIACKVAPALLSGCTMVLKPSEFAALSGQIFAEIMDAAGVPAGVFNVVWGSGPDIGPHMASHPEVDVVSLTGSTAAGASVSRSAADSIKRVSLELGGKSPNIILEDAPLEEAVTKGVLHLLNNSGQSCNAPSRMLVPESRLAEAEAIAVAAMGSVKVGDPLAPDTTTGPLANGRQFERVQALIERAESEGARKLVGGTGRPEGLDKGYFVKPTLFSVPDNKATIARQEVFGPVLTMIPYRDEAHAVEMANDTEYGLSAYVYGGSIESARKVGRQIRAGQVHLNGAGPDLQAPFGGFKQSGLGREWGPAGVEEFTELRAMLGAE</sequence>
<proteinExistence type="inferred from homology"/>
<evidence type="ECO:0000313" key="8">
    <source>
        <dbReference type="EMBL" id="MBB3047919.1"/>
    </source>
</evidence>
<dbReference type="EMBL" id="JACHWY010000002">
    <property type="protein sequence ID" value="MBB3047919.1"/>
    <property type="molecule type" value="Genomic_DNA"/>
</dbReference>
<dbReference type="PROSITE" id="PS00687">
    <property type="entry name" value="ALDEHYDE_DEHYDR_GLU"/>
    <property type="match status" value="1"/>
</dbReference>
<keyword evidence="9" id="KW-1185">Reference proteome</keyword>
<dbReference type="Proteomes" id="UP000537130">
    <property type="component" value="Unassembled WGS sequence"/>
</dbReference>
<evidence type="ECO:0000313" key="9">
    <source>
        <dbReference type="Proteomes" id="UP000537130"/>
    </source>
</evidence>
<dbReference type="Pfam" id="PF00171">
    <property type="entry name" value="Aldedh"/>
    <property type="match status" value="1"/>
</dbReference>
<evidence type="ECO:0000256" key="1">
    <source>
        <dbReference type="ARBA" id="ARBA00009986"/>
    </source>
</evidence>
<dbReference type="GO" id="GO:0004029">
    <property type="term" value="F:aldehyde dehydrogenase (NAD+) activity"/>
    <property type="evidence" value="ECO:0007669"/>
    <property type="project" value="UniProtKB-EC"/>
</dbReference>
<dbReference type="Gene3D" id="3.40.309.10">
    <property type="entry name" value="Aldehyde Dehydrogenase, Chain A, domain 2"/>
    <property type="match status" value="1"/>
</dbReference>
<dbReference type="RefSeq" id="WP_183410670.1">
    <property type="nucleotide sequence ID" value="NZ_JACHWY010000002.1"/>
</dbReference>
<evidence type="ECO:0000259" key="7">
    <source>
        <dbReference type="Pfam" id="PF00171"/>
    </source>
</evidence>
<organism evidence="8 9">
    <name type="scientific">Litorivivens lipolytica</name>
    <dbReference type="NCBI Taxonomy" id="1524264"/>
    <lineage>
        <taxon>Bacteria</taxon>
        <taxon>Pseudomonadati</taxon>
        <taxon>Pseudomonadota</taxon>
        <taxon>Gammaproteobacteria</taxon>
        <taxon>Litorivivens</taxon>
    </lineage>
</organism>
<dbReference type="InterPro" id="IPR016161">
    <property type="entry name" value="Ald_DH/histidinol_DH"/>
</dbReference>
<dbReference type="PANTHER" id="PTHR42804">
    <property type="entry name" value="ALDEHYDE DEHYDROGENASE"/>
    <property type="match status" value="1"/>
</dbReference>
<comment type="catalytic activity">
    <reaction evidence="4">
        <text>an aldehyde + NAD(+) + H2O = a carboxylate + NADH + 2 H(+)</text>
        <dbReference type="Rhea" id="RHEA:16185"/>
        <dbReference type="ChEBI" id="CHEBI:15377"/>
        <dbReference type="ChEBI" id="CHEBI:15378"/>
        <dbReference type="ChEBI" id="CHEBI:17478"/>
        <dbReference type="ChEBI" id="CHEBI:29067"/>
        <dbReference type="ChEBI" id="CHEBI:57540"/>
        <dbReference type="ChEBI" id="CHEBI:57945"/>
        <dbReference type="EC" id="1.2.1.3"/>
    </reaction>
</comment>
<dbReference type="InterPro" id="IPR016162">
    <property type="entry name" value="Ald_DH_N"/>
</dbReference>
<evidence type="ECO:0000256" key="6">
    <source>
        <dbReference type="RuleBase" id="RU003345"/>
    </source>
</evidence>
<dbReference type="Gene3D" id="3.40.605.10">
    <property type="entry name" value="Aldehyde Dehydrogenase, Chain A, domain 1"/>
    <property type="match status" value="1"/>
</dbReference>
<dbReference type="CDD" id="cd07138">
    <property type="entry name" value="ALDH_CddD_SSP0762"/>
    <property type="match status" value="1"/>
</dbReference>
<dbReference type="InterPro" id="IPR016160">
    <property type="entry name" value="Ald_DH_CS_CYS"/>
</dbReference>
<evidence type="ECO:0000256" key="5">
    <source>
        <dbReference type="PROSITE-ProRule" id="PRU10007"/>
    </source>
</evidence>
<feature type="active site" evidence="5">
    <location>
        <position position="247"/>
    </location>
</feature>
<evidence type="ECO:0000256" key="4">
    <source>
        <dbReference type="ARBA" id="ARBA00049194"/>
    </source>
</evidence>
<protein>
    <recommendedName>
        <fullName evidence="3">aldehyde dehydrogenase (NAD(+))</fullName>
        <ecNumber evidence="3">1.2.1.3</ecNumber>
    </recommendedName>
</protein>
<dbReference type="PROSITE" id="PS00070">
    <property type="entry name" value="ALDEHYDE_DEHYDR_CYS"/>
    <property type="match status" value="1"/>
</dbReference>
<gene>
    <name evidence="8" type="ORF">FHR99_002185</name>
</gene>
<reference evidence="8 9" key="1">
    <citation type="submission" date="2020-08" db="EMBL/GenBank/DDBJ databases">
        <title>Genomic Encyclopedia of Type Strains, Phase III (KMG-III): the genomes of soil and plant-associated and newly described type strains.</title>
        <authorList>
            <person name="Whitman W."/>
        </authorList>
    </citation>
    <scope>NUCLEOTIDE SEQUENCE [LARGE SCALE GENOMIC DNA]</scope>
    <source>
        <strain evidence="8 9">CECT 8654</strain>
    </source>
</reference>
<feature type="domain" description="Aldehyde dehydrogenase" evidence="7">
    <location>
        <begin position="13"/>
        <end position="471"/>
    </location>
</feature>